<proteinExistence type="predicted"/>
<protein>
    <submittedName>
        <fullName evidence="1">Uncharacterized protein</fullName>
    </submittedName>
</protein>
<gene>
    <name evidence="1" type="ORF">BG61_08345</name>
</gene>
<evidence type="ECO:0000313" key="1">
    <source>
        <dbReference type="EMBL" id="KDR42618.1"/>
    </source>
</evidence>
<dbReference type="Proteomes" id="UP000027466">
    <property type="component" value="Unassembled WGS sequence"/>
</dbReference>
<organism evidence="1 2">
    <name type="scientific">Caballeronia glathei</name>
    <dbReference type="NCBI Taxonomy" id="60547"/>
    <lineage>
        <taxon>Bacteria</taxon>
        <taxon>Pseudomonadati</taxon>
        <taxon>Pseudomonadota</taxon>
        <taxon>Betaproteobacteria</taxon>
        <taxon>Burkholderiales</taxon>
        <taxon>Burkholderiaceae</taxon>
        <taxon>Caballeronia</taxon>
    </lineage>
</organism>
<name>A0A069PPL4_9BURK</name>
<reference evidence="1 2" key="1">
    <citation type="submission" date="2014-03" db="EMBL/GenBank/DDBJ databases">
        <title>Draft Genome Sequences of Four Burkholderia Strains.</title>
        <authorList>
            <person name="Liu X.Y."/>
            <person name="Li C.X."/>
            <person name="Xu J.H."/>
        </authorList>
    </citation>
    <scope>NUCLEOTIDE SEQUENCE [LARGE SCALE GENOMIC DNA]</scope>
    <source>
        <strain evidence="1 2">DSM 50014</strain>
    </source>
</reference>
<dbReference type="EMBL" id="JFHC01000015">
    <property type="protein sequence ID" value="KDR42618.1"/>
    <property type="molecule type" value="Genomic_DNA"/>
</dbReference>
<dbReference type="RefSeq" id="WP_035925739.1">
    <property type="nucleotide sequence ID" value="NZ_CADFFX010000021.1"/>
</dbReference>
<evidence type="ECO:0000313" key="2">
    <source>
        <dbReference type="Proteomes" id="UP000027466"/>
    </source>
</evidence>
<accession>A0A069PPL4</accession>
<dbReference type="AlphaFoldDB" id="A0A069PPL4"/>
<sequence>MEWTNTRPTTPGYYWLRFVDDRSPQQTIAEISEVPGNGMGEYVVILMGDDSIMELDDAFFDGGLFAGPIEPPLIENRP</sequence>
<comment type="caution">
    <text evidence="1">The sequence shown here is derived from an EMBL/GenBank/DDBJ whole genome shotgun (WGS) entry which is preliminary data.</text>
</comment>
<keyword evidence="2" id="KW-1185">Reference proteome</keyword>